<evidence type="ECO:0000313" key="2">
    <source>
        <dbReference type="Proteomes" id="UP001066276"/>
    </source>
</evidence>
<organism evidence="1 2">
    <name type="scientific">Pleurodeles waltl</name>
    <name type="common">Iberian ribbed newt</name>
    <dbReference type="NCBI Taxonomy" id="8319"/>
    <lineage>
        <taxon>Eukaryota</taxon>
        <taxon>Metazoa</taxon>
        <taxon>Chordata</taxon>
        <taxon>Craniata</taxon>
        <taxon>Vertebrata</taxon>
        <taxon>Euteleostomi</taxon>
        <taxon>Amphibia</taxon>
        <taxon>Batrachia</taxon>
        <taxon>Caudata</taxon>
        <taxon>Salamandroidea</taxon>
        <taxon>Salamandridae</taxon>
        <taxon>Pleurodelinae</taxon>
        <taxon>Pleurodeles</taxon>
    </lineage>
</organism>
<keyword evidence="2" id="KW-1185">Reference proteome</keyword>
<sequence>MVWEAHKVVIRGHCMATTWGIRRQLLRDLSAAEQDVRQTEVQIAGQTASPSRLCQYRLRRSEAESNLGYHDFPTRMALQHAQGDRSGRLLAWHFRGEHRSAPAMVI</sequence>
<protein>
    <submittedName>
        <fullName evidence="1">Uncharacterized protein</fullName>
    </submittedName>
</protein>
<dbReference type="EMBL" id="JANPWB010000010">
    <property type="protein sequence ID" value="KAJ1143549.1"/>
    <property type="molecule type" value="Genomic_DNA"/>
</dbReference>
<name>A0AAV7QSQ9_PLEWA</name>
<dbReference type="Proteomes" id="UP001066276">
    <property type="component" value="Chromosome 6"/>
</dbReference>
<comment type="caution">
    <text evidence="1">The sequence shown here is derived from an EMBL/GenBank/DDBJ whole genome shotgun (WGS) entry which is preliminary data.</text>
</comment>
<gene>
    <name evidence="1" type="ORF">NDU88_009857</name>
</gene>
<proteinExistence type="predicted"/>
<accession>A0AAV7QSQ9</accession>
<evidence type="ECO:0000313" key="1">
    <source>
        <dbReference type="EMBL" id="KAJ1143549.1"/>
    </source>
</evidence>
<reference evidence="1" key="1">
    <citation type="journal article" date="2022" name="bioRxiv">
        <title>Sequencing and chromosome-scale assembly of the giantPleurodeles waltlgenome.</title>
        <authorList>
            <person name="Brown T."/>
            <person name="Elewa A."/>
            <person name="Iarovenko S."/>
            <person name="Subramanian E."/>
            <person name="Araus A.J."/>
            <person name="Petzold A."/>
            <person name="Susuki M."/>
            <person name="Suzuki K.-i.T."/>
            <person name="Hayashi T."/>
            <person name="Toyoda A."/>
            <person name="Oliveira C."/>
            <person name="Osipova E."/>
            <person name="Leigh N.D."/>
            <person name="Simon A."/>
            <person name="Yun M.H."/>
        </authorList>
    </citation>
    <scope>NUCLEOTIDE SEQUENCE</scope>
    <source>
        <strain evidence="1">20211129_DDA</strain>
        <tissue evidence="1">Liver</tissue>
    </source>
</reference>
<dbReference type="AlphaFoldDB" id="A0AAV7QSQ9"/>